<evidence type="ECO:0000313" key="3">
    <source>
        <dbReference type="Proteomes" id="UP001239522"/>
    </source>
</evidence>
<dbReference type="SUPFAM" id="SSF46785">
    <property type="entry name" value="Winged helix' DNA-binding domain"/>
    <property type="match status" value="1"/>
</dbReference>
<dbReference type="PANTHER" id="PTHR39515">
    <property type="entry name" value="CONSERVED PROTEIN"/>
    <property type="match status" value="1"/>
</dbReference>
<dbReference type="PROSITE" id="PS50995">
    <property type="entry name" value="HTH_MARR_2"/>
    <property type="match status" value="1"/>
</dbReference>
<dbReference type="RefSeq" id="WP_306060483.1">
    <property type="nucleotide sequence ID" value="NZ_CP120997.1"/>
</dbReference>
<dbReference type="InterPro" id="IPR036388">
    <property type="entry name" value="WH-like_DNA-bd_sf"/>
</dbReference>
<dbReference type="Gene3D" id="1.10.10.10">
    <property type="entry name" value="Winged helix-like DNA-binding domain superfamily/Winged helix DNA-binding domain"/>
    <property type="match status" value="1"/>
</dbReference>
<organism evidence="2 3">
    <name type="scientific">Streptomyces castrisilvae</name>
    <dbReference type="NCBI Taxonomy" id="3033811"/>
    <lineage>
        <taxon>Bacteria</taxon>
        <taxon>Bacillati</taxon>
        <taxon>Actinomycetota</taxon>
        <taxon>Actinomycetes</taxon>
        <taxon>Kitasatosporales</taxon>
        <taxon>Streptomycetaceae</taxon>
        <taxon>Streptomyces</taxon>
    </lineage>
</organism>
<name>A0ABY9HTS7_9ACTN</name>
<sequence length="156" mass="17224">MDEVTRTSRTTADGVSESAARAAHEVRVVFSRLRRRMRETYDPGDLTPTQTSVLSRLDKDGEASVSDLAAAERVRHQSVAATVGVLAERGLVARRPDPGDGRRQLVFVTGQGHAFLEDRRRAGEGWLTRALADECTEEERRTLLAATALLERIIRA</sequence>
<keyword evidence="3" id="KW-1185">Reference proteome</keyword>
<dbReference type="Pfam" id="PF12802">
    <property type="entry name" value="MarR_2"/>
    <property type="match status" value="1"/>
</dbReference>
<dbReference type="SMART" id="SM00347">
    <property type="entry name" value="HTH_MARR"/>
    <property type="match status" value="1"/>
</dbReference>
<dbReference type="EMBL" id="CP120997">
    <property type="protein sequence ID" value="WLQ37920.1"/>
    <property type="molecule type" value="Genomic_DNA"/>
</dbReference>
<gene>
    <name evidence="2" type="ORF">P8A18_32735</name>
</gene>
<dbReference type="InterPro" id="IPR000835">
    <property type="entry name" value="HTH_MarR-typ"/>
</dbReference>
<protein>
    <submittedName>
        <fullName evidence="2">MarR family transcriptional regulator</fullName>
    </submittedName>
</protein>
<dbReference type="Gene3D" id="1.10.287.100">
    <property type="match status" value="1"/>
</dbReference>
<dbReference type="Proteomes" id="UP001239522">
    <property type="component" value="Chromosome"/>
</dbReference>
<evidence type="ECO:0000259" key="1">
    <source>
        <dbReference type="PROSITE" id="PS50995"/>
    </source>
</evidence>
<dbReference type="PANTHER" id="PTHR39515:SF2">
    <property type="entry name" value="HTH-TYPE TRANSCRIPTIONAL REGULATOR RV0880"/>
    <property type="match status" value="1"/>
</dbReference>
<feature type="domain" description="HTH marR-type" evidence="1">
    <location>
        <begin position="19"/>
        <end position="155"/>
    </location>
</feature>
<evidence type="ECO:0000313" key="2">
    <source>
        <dbReference type="EMBL" id="WLQ37920.1"/>
    </source>
</evidence>
<dbReference type="InterPro" id="IPR052526">
    <property type="entry name" value="HTH-type_Bedaq_tolerance"/>
</dbReference>
<reference evidence="2 3" key="1">
    <citation type="submission" date="2023-03" db="EMBL/GenBank/DDBJ databases">
        <title>Isolation and description of six Streptomyces strains from soil environments, able to metabolize different microbial glucans.</title>
        <authorList>
            <person name="Widen T."/>
            <person name="Larsbrink J."/>
        </authorList>
    </citation>
    <scope>NUCLEOTIDE SEQUENCE [LARGE SCALE GENOMIC DNA]</scope>
    <source>
        <strain evidence="2 3">Mut1</strain>
    </source>
</reference>
<accession>A0ABY9HTS7</accession>
<proteinExistence type="predicted"/>
<dbReference type="InterPro" id="IPR036390">
    <property type="entry name" value="WH_DNA-bd_sf"/>
</dbReference>